<dbReference type="RefSeq" id="WP_130914773.1">
    <property type="nucleotide sequence ID" value="NZ_LR215974.1"/>
</dbReference>
<dbReference type="EMBL" id="LR215974">
    <property type="protein sequence ID" value="VFB04563.1"/>
    <property type="molecule type" value="Genomic_DNA"/>
</dbReference>
<dbReference type="Proteomes" id="UP000290013">
    <property type="component" value="Chromosome"/>
</dbReference>
<evidence type="ECO:0000256" key="5">
    <source>
        <dbReference type="ARBA" id="ARBA00023136"/>
    </source>
</evidence>
<comment type="subcellular location">
    <subcellularLocation>
        <location evidence="1">Cell membrane</location>
        <topology evidence="1">Multi-pass membrane protein</topology>
    </subcellularLocation>
</comment>
<evidence type="ECO:0000256" key="3">
    <source>
        <dbReference type="ARBA" id="ARBA00022692"/>
    </source>
</evidence>
<sequence>MKSLLDFIKAFLKNNGQFVFLSLLIAKICAFAGSVLMIRILPENEFGVLTIAATVFAVFAPFSGFGSTQSLMRFGSLCEDEKAKSDLSDYLFKKGFINQLLLSAVFFLFAFVYVHQYSQIFLIFSFFTVRLIGVYFFYHIQSERRIHLKNRDFARMNNVVNISGLLMMLLLTSYWGLLGYLIANAAAPFISLFWFKGPIKNAAPDLKRFGKKEIWSFALHASATALLSDAFFSADILLLSFLKNENAVANYKIAILIPSNITFLALSFMQSDYPVLAKNFRSKEFLKNYIFNYYKIFIPVSAAVFISGYFLSGFIMKIFFGAEYIDNSFVFLLFLLAFCGSMLLRNLYGNLLAAVGMMKKNTLYSALSIIILSFLAFLLVPKRGLEGMAIAMSVSLTLMGVFLMFSFLNYLRKLK</sequence>
<organism evidence="7 8">
    <name type="scientific">Chryseobacterium taihuense</name>
    <dbReference type="NCBI Taxonomy" id="1141221"/>
    <lineage>
        <taxon>Bacteria</taxon>
        <taxon>Pseudomonadati</taxon>
        <taxon>Bacteroidota</taxon>
        <taxon>Flavobacteriia</taxon>
        <taxon>Flavobacteriales</taxon>
        <taxon>Weeksellaceae</taxon>
        <taxon>Chryseobacterium group</taxon>
        <taxon>Chryseobacterium</taxon>
    </lineage>
</organism>
<feature type="transmembrane region" description="Helical" evidence="6">
    <location>
        <begin position="290"/>
        <end position="316"/>
    </location>
</feature>
<gene>
    <name evidence="7" type="ORF">NCTC12078_02594</name>
</gene>
<dbReference type="PANTHER" id="PTHR30250:SF11">
    <property type="entry name" value="O-ANTIGEN TRANSPORTER-RELATED"/>
    <property type="match status" value="1"/>
</dbReference>
<feature type="transmembrane region" description="Helical" evidence="6">
    <location>
        <begin position="387"/>
        <end position="411"/>
    </location>
</feature>
<dbReference type="PANTHER" id="PTHR30250">
    <property type="entry name" value="PST FAMILY PREDICTED COLANIC ACID TRANSPORTER"/>
    <property type="match status" value="1"/>
</dbReference>
<dbReference type="KEGG" id="ctai:NCTC12078_02594"/>
<feature type="transmembrane region" description="Helical" evidence="6">
    <location>
        <begin position="361"/>
        <end position="381"/>
    </location>
</feature>
<keyword evidence="3 6" id="KW-0812">Transmembrane</keyword>
<evidence type="ECO:0000256" key="6">
    <source>
        <dbReference type="SAM" id="Phobius"/>
    </source>
</evidence>
<evidence type="ECO:0000313" key="8">
    <source>
        <dbReference type="Proteomes" id="UP000290013"/>
    </source>
</evidence>
<accession>A0A4U8WEC5</accession>
<dbReference type="InterPro" id="IPR002797">
    <property type="entry name" value="Polysacc_synth"/>
</dbReference>
<evidence type="ECO:0000256" key="1">
    <source>
        <dbReference type="ARBA" id="ARBA00004651"/>
    </source>
</evidence>
<evidence type="ECO:0000313" key="7">
    <source>
        <dbReference type="EMBL" id="VFB04563.1"/>
    </source>
</evidence>
<feature type="transmembrane region" description="Helical" evidence="6">
    <location>
        <begin position="328"/>
        <end position="349"/>
    </location>
</feature>
<keyword evidence="5 6" id="KW-0472">Membrane</keyword>
<keyword evidence="2" id="KW-1003">Cell membrane</keyword>
<proteinExistence type="predicted"/>
<dbReference type="Pfam" id="PF01943">
    <property type="entry name" value="Polysacc_synt"/>
    <property type="match status" value="1"/>
</dbReference>
<reference evidence="7 8" key="1">
    <citation type="submission" date="2019-02" db="EMBL/GenBank/DDBJ databases">
        <authorList>
            <consortium name="Pathogen Informatics"/>
        </authorList>
    </citation>
    <scope>NUCLEOTIDE SEQUENCE [LARGE SCALE GENOMIC DNA]</scope>
    <source>
        <strain evidence="7 8">3012STDY6944375</strain>
    </source>
</reference>
<dbReference type="InterPro" id="IPR050833">
    <property type="entry name" value="Poly_Biosynth_Transport"/>
</dbReference>
<dbReference type="GO" id="GO:0005886">
    <property type="term" value="C:plasma membrane"/>
    <property type="evidence" value="ECO:0007669"/>
    <property type="project" value="UniProtKB-SubCell"/>
</dbReference>
<keyword evidence="4 6" id="KW-1133">Transmembrane helix</keyword>
<feature type="transmembrane region" description="Helical" evidence="6">
    <location>
        <begin position="20"/>
        <end position="40"/>
    </location>
</feature>
<evidence type="ECO:0000256" key="2">
    <source>
        <dbReference type="ARBA" id="ARBA00022475"/>
    </source>
</evidence>
<protein>
    <submittedName>
        <fullName evidence="7">Polysaccharide biosynthesis protein</fullName>
    </submittedName>
</protein>
<dbReference type="AlphaFoldDB" id="A0A4U8WEC5"/>
<evidence type="ECO:0000256" key="4">
    <source>
        <dbReference type="ARBA" id="ARBA00022989"/>
    </source>
</evidence>
<feature type="transmembrane region" description="Helical" evidence="6">
    <location>
        <begin position="46"/>
        <end position="65"/>
    </location>
</feature>
<name>A0A4U8WEC5_9FLAO</name>
<feature type="transmembrane region" description="Helical" evidence="6">
    <location>
        <begin position="120"/>
        <end position="140"/>
    </location>
</feature>
<feature type="transmembrane region" description="Helical" evidence="6">
    <location>
        <begin position="96"/>
        <end position="114"/>
    </location>
</feature>
<feature type="transmembrane region" description="Helical" evidence="6">
    <location>
        <begin position="248"/>
        <end position="269"/>
    </location>
</feature>